<keyword evidence="5" id="KW-0560">Oxidoreductase</keyword>
<gene>
    <name evidence="8" type="ORF">JM93_02706</name>
</gene>
<dbReference type="PANTHER" id="PTHR42784">
    <property type="entry name" value="PYRANOSE 2-OXIDASE"/>
    <property type="match status" value="1"/>
</dbReference>
<sequence>MNPDIIIIGSGMGGASLAAGLAQTDASILMLERGHQISDTLEAKSPRAVFASDHFLPNETWLDEAGRQFRPGNHYNVGGNSKFYGAVLIRYREQDFGEVEHEDGVSPAWPITYQDLAPWYDQAEALYQVRGTTGQDVCEPGRTFPYPHAPVPDEPSIAEARERLRATGLSPFSLPLGVDIAAWTAKRRTTFDGFPDTRSGKMDAETCGLATARSNPNFELRTNARVVRLEACSNGRIERVVALVNGEEQKFSPKIVVLAAGAIQSAALLLASDVANKSDQVGRNYMNHNASAILAIDPRFNNTSQYQKTFGVNDYYFDDGAGGYPLGNIQLLGRVTGDILRGQIKGVPGFLLDWVSRHAVDFYAITEDLPDPESRVTLEGNQIRLSWKRSNLGPHKRLVRRFARDLKRAGFPIVLNRLFDASVPSHQCGTVRIGRDPALAPLRPDCRAFDHPNLYVVDAGCLPTSAAVNPALSVAAMALRAADTIKHQELGV</sequence>
<dbReference type="AlphaFoldDB" id="A0A562SXH0"/>
<keyword evidence="3" id="KW-0285">Flavoprotein</keyword>
<dbReference type="InterPro" id="IPR036188">
    <property type="entry name" value="FAD/NAD-bd_sf"/>
</dbReference>
<dbReference type="Proteomes" id="UP000320593">
    <property type="component" value="Unassembled WGS sequence"/>
</dbReference>
<dbReference type="Gene3D" id="3.50.50.60">
    <property type="entry name" value="FAD/NAD(P)-binding domain"/>
    <property type="match status" value="2"/>
</dbReference>
<dbReference type="GO" id="GO:0016614">
    <property type="term" value="F:oxidoreductase activity, acting on CH-OH group of donors"/>
    <property type="evidence" value="ECO:0007669"/>
    <property type="project" value="InterPro"/>
</dbReference>
<evidence type="ECO:0000259" key="7">
    <source>
        <dbReference type="Pfam" id="PF05199"/>
    </source>
</evidence>
<proteinExistence type="inferred from homology"/>
<reference evidence="8 9" key="1">
    <citation type="submission" date="2019-07" db="EMBL/GenBank/DDBJ databases">
        <title>Genomic Encyclopedia of Archaeal and Bacterial Type Strains, Phase II (KMG-II): from individual species to whole genera.</title>
        <authorList>
            <person name="Goeker M."/>
        </authorList>
    </citation>
    <scope>NUCLEOTIDE SEQUENCE [LARGE SCALE GENOMIC DNA]</scope>
    <source>
        <strain evidence="8 9">ATCC BAA-252</strain>
    </source>
</reference>
<comment type="similarity">
    <text evidence="2">Belongs to the GMC oxidoreductase family.</text>
</comment>
<feature type="domain" description="Glucose-methanol-choline oxidoreductase C-terminal" evidence="7">
    <location>
        <begin position="425"/>
        <end position="478"/>
    </location>
</feature>
<dbReference type="InterPro" id="IPR006076">
    <property type="entry name" value="FAD-dep_OxRdtase"/>
</dbReference>
<dbReference type="OrthoDB" id="9798604at2"/>
<dbReference type="InterPro" id="IPR051473">
    <property type="entry name" value="P2Ox-like"/>
</dbReference>
<organism evidence="8 9">
    <name type="scientific">Roseibium hamelinense</name>
    <dbReference type="NCBI Taxonomy" id="150831"/>
    <lineage>
        <taxon>Bacteria</taxon>
        <taxon>Pseudomonadati</taxon>
        <taxon>Pseudomonadota</taxon>
        <taxon>Alphaproteobacteria</taxon>
        <taxon>Hyphomicrobiales</taxon>
        <taxon>Stappiaceae</taxon>
        <taxon>Roseibium</taxon>
    </lineage>
</organism>
<dbReference type="PANTHER" id="PTHR42784:SF1">
    <property type="entry name" value="PYRANOSE 2-OXIDASE"/>
    <property type="match status" value="1"/>
</dbReference>
<evidence type="ECO:0000259" key="6">
    <source>
        <dbReference type="Pfam" id="PF01266"/>
    </source>
</evidence>
<evidence type="ECO:0000313" key="9">
    <source>
        <dbReference type="Proteomes" id="UP000320593"/>
    </source>
</evidence>
<dbReference type="SUPFAM" id="SSF51905">
    <property type="entry name" value="FAD/NAD(P)-binding domain"/>
    <property type="match status" value="1"/>
</dbReference>
<evidence type="ECO:0000256" key="1">
    <source>
        <dbReference type="ARBA" id="ARBA00001974"/>
    </source>
</evidence>
<feature type="domain" description="FAD dependent oxidoreductase" evidence="6">
    <location>
        <begin position="4"/>
        <end position="263"/>
    </location>
</feature>
<protein>
    <submittedName>
        <fullName evidence="8">Choline dehydrogenase-like flavoprotein</fullName>
    </submittedName>
</protein>
<comment type="caution">
    <text evidence="8">The sequence shown here is derived from an EMBL/GenBank/DDBJ whole genome shotgun (WGS) entry which is preliminary data.</text>
</comment>
<accession>A0A562SXH0</accession>
<comment type="cofactor">
    <cofactor evidence="1">
        <name>FAD</name>
        <dbReference type="ChEBI" id="CHEBI:57692"/>
    </cofactor>
</comment>
<dbReference type="EMBL" id="VLLF01000006">
    <property type="protein sequence ID" value="TWI85999.1"/>
    <property type="molecule type" value="Genomic_DNA"/>
</dbReference>
<evidence type="ECO:0000256" key="3">
    <source>
        <dbReference type="ARBA" id="ARBA00022630"/>
    </source>
</evidence>
<evidence type="ECO:0000313" key="8">
    <source>
        <dbReference type="EMBL" id="TWI85999.1"/>
    </source>
</evidence>
<dbReference type="InterPro" id="IPR007867">
    <property type="entry name" value="GMC_OxRtase_C"/>
</dbReference>
<evidence type="ECO:0000256" key="5">
    <source>
        <dbReference type="ARBA" id="ARBA00023002"/>
    </source>
</evidence>
<dbReference type="Pfam" id="PF01266">
    <property type="entry name" value="DAO"/>
    <property type="match status" value="1"/>
</dbReference>
<dbReference type="RefSeq" id="WP_145344113.1">
    <property type="nucleotide sequence ID" value="NZ_SMLY01000083.1"/>
</dbReference>
<evidence type="ECO:0000256" key="4">
    <source>
        <dbReference type="ARBA" id="ARBA00022827"/>
    </source>
</evidence>
<name>A0A562SXH0_9HYPH</name>
<keyword evidence="4" id="KW-0274">FAD</keyword>
<evidence type="ECO:0000256" key="2">
    <source>
        <dbReference type="ARBA" id="ARBA00010790"/>
    </source>
</evidence>
<dbReference type="Pfam" id="PF05199">
    <property type="entry name" value="GMC_oxred_C"/>
    <property type="match status" value="1"/>
</dbReference>
<keyword evidence="9" id="KW-1185">Reference proteome</keyword>